<protein>
    <submittedName>
        <fullName evidence="1">Uncharacterized protein</fullName>
    </submittedName>
</protein>
<evidence type="ECO:0000313" key="2">
    <source>
        <dbReference type="Proteomes" id="UP001600888"/>
    </source>
</evidence>
<proteinExistence type="predicted"/>
<reference evidence="1 2" key="1">
    <citation type="submission" date="2024-03" db="EMBL/GenBank/DDBJ databases">
        <title>A high-quality draft genome sequence of Diaporthe vaccinii, a causative agent of upright dieback and viscid rot disease in cranberry plants.</title>
        <authorList>
            <person name="Sarrasin M."/>
            <person name="Lang B.F."/>
            <person name="Burger G."/>
        </authorList>
    </citation>
    <scope>NUCLEOTIDE SEQUENCE [LARGE SCALE GENOMIC DNA]</scope>
    <source>
        <strain evidence="1 2">IS7</strain>
    </source>
</reference>
<gene>
    <name evidence="1" type="ORF">FJTKL_09652</name>
</gene>
<evidence type="ECO:0000313" key="1">
    <source>
        <dbReference type="EMBL" id="KAL2283897.1"/>
    </source>
</evidence>
<comment type="caution">
    <text evidence="1">The sequence shown here is derived from an EMBL/GenBank/DDBJ whole genome shotgun (WGS) entry which is preliminary data.</text>
</comment>
<keyword evidence="2" id="KW-1185">Reference proteome</keyword>
<accession>A0ABR4ENA1</accession>
<name>A0ABR4ENA1_9PEZI</name>
<organism evidence="1 2">
    <name type="scientific">Diaporthe vaccinii</name>
    <dbReference type="NCBI Taxonomy" id="105482"/>
    <lineage>
        <taxon>Eukaryota</taxon>
        <taxon>Fungi</taxon>
        <taxon>Dikarya</taxon>
        <taxon>Ascomycota</taxon>
        <taxon>Pezizomycotina</taxon>
        <taxon>Sordariomycetes</taxon>
        <taxon>Sordariomycetidae</taxon>
        <taxon>Diaporthales</taxon>
        <taxon>Diaporthaceae</taxon>
        <taxon>Diaporthe</taxon>
        <taxon>Diaporthe eres species complex</taxon>
    </lineage>
</organism>
<dbReference type="Proteomes" id="UP001600888">
    <property type="component" value="Unassembled WGS sequence"/>
</dbReference>
<sequence>MPPPNRQATKLSQLRLCKMLFRSVGDAIGCIGLECRVLCSQALNVCVMSWSFPSNLLIDSLSEHLRELLLRDDRGMARSDARIEEFVLKVVIEM</sequence>
<dbReference type="EMBL" id="JBAWTH010000040">
    <property type="protein sequence ID" value="KAL2283897.1"/>
    <property type="molecule type" value="Genomic_DNA"/>
</dbReference>